<dbReference type="Proteomes" id="UP000198748">
    <property type="component" value="Unassembled WGS sequence"/>
</dbReference>
<keyword evidence="2" id="KW-1185">Reference proteome</keyword>
<reference evidence="2" key="1">
    <citation type="submission" date="2016-10" db="EMBL/GenBank/DDBJ databases">
        <authorList>
            <person name="Varghese N."/>
            <person name="Submissions S."/>
        </authorList>
    </citation>
    <scope>NUCLEOTIDE SEQUENCE [LARGE SCALE GENOMIC DNA]</scope>
    <source>
        <strain evidence="2">DSM 25329</strain>
    </source>
</reference>
<evidence type="ECO:0000313" key="1">
    <source>
        <dbReference type="EMBL" id="SDE83162.1"/>
    </source>
</evidence>
<dbReference type="AlphaFoldDB" id="A0A1G7G4V3"/>
<organism evidence="1 2">
    <name type="scientific">Dyadobacter soli</name>
    <dbReference type="NCBI Taxonomy" id="659014"/>
    <lineage>
        <taxon>Bacteria</taxon>
        <taxon>Pseudomonadati</taxon>
        <taxon>Bacteroidota</taxon>
        <taxon>Cytophagia</taxon>
        <taxon>Cytophagales</taxon>
        <taxon>Spirosomataceae</taxon>
        <taxon>Dyadobacter</taxon>
    </lineage>
</organism>
<accession>A0A1G7G4V3</accession>
<name>A0A1G7G4V3_9BACT</name>
<dbReference type="STRING" id="659014.SAMN04487996_107124"/>
<sequence>MNEFIELAIQVVRKYWPELEELPSDNSKIATLPVYEAILSYESPTIIVIFHSFENKVKVVCQAFENTSELRQYAATKYKTPTFRELPAHESRDFTYEGDPASIRKVTPVPKSAVAAGPQVEGLPSEEVLLHIIKECFEQLGVKF</sequence>
<proteinExistence type="predicted"/>
<dbReference type="RefSeq" id="WP_090150175.1">
    <property type="nucleotide sequence ID" value="NZ_FNAN01000007.1"/>
</dbReference>
<dbReference type="EMBL" id="FNAN01000007">
    <property type="protein sequence ID" value="SDE83162.1"/>
    <property type="molecule type" value="Genomic_DNA"/>
</dbReference>
<protein>
    <submittedName>
        <fullName evidence="1">Uncharacterized protein</fullName>
    </submittedName>
</protein>
<evidence type="ECO:0000313" key="2">
    <source>
        <dbReference type="Proteomes" id="UP000198748"/>
    </source>
</evidence>
<gene>
    <name evidence="1" type="ORF">SAMN04487996_107124</name>
</gene>